<reference evidence="3" key="2">
    <citation type="submission" date="2020-04" db="EMBL/GenBank/DDBJ databases">
        <authorList>
            <consortium name="NCBI Genome Project"/>
        </authorList>
    </citation>
    <scope>NUCLEOTIDE SEQUENCE</scope>
    <source>
        <strain evidence="3">CBS 342.82</strain>
    </source>
</reference>
<feature type="region of interest" description="Disordered" evidence="1">
    <location>
        <begin position="627"/>
        <end position="658"/>
    </location>
</feature>
<evidence type="ECO:0000313" key="2">
    <source>
        <dbReference type="Proteomes" id="UP000504637"/>
    </source>
</evidence>
<dbReference type="Gene3D" id="3.40.50.300">
    <property type="entry name" value="P-loop containing nucleotide triphosphate hydrolases"/>
    <property type="match status" value="1"/>
</dbReference>
<dbReference type="OrthoDB" id="1696305at2759"/>
<sequence>MWKVTRVAKRSALNLVQIGRQDVVSSLRHIRPSPGVPIESRRGLCNTTSRWDVDKSVSSAGAAQSEAITPASGKAQRLPVVCPGCGALSQIVEPEVPGFYTMKAKRLQTQKKIEADKIMEEAMSRMASIGETPFDVEISSTKVSEPASNKVPICDRCHYLKYQSKGASIVHPSMHSIRSIIESSPHRQNHIYHVLDAADFPMSLIPNLMTALRLPRLRTQNRRSKTTHYVRGRIAEVTFVITRSDLLAPQKEQVDRLMPYLQEVLRDALGRAGDNVRLTNVRCVSAIRGWWTPDVKQDIWKRGGAGWFVGKVNVGKSALFEAVYPKGKSGPQTAEYGVSASKKPSNHISDNVAQPDEEESDVLFDEDVDGSLLPPPQPETAYPQMPLVSSLPGTTASPIRVPFGKGKGELIDLPGVDRSLLETHVQAEHKQSLIMRHRVVPEQQPLNPGQSLLIGGMIRITPTTDDNQFLAYSFTPLKSHATSTAKAIAIQTGMDEDGLPYSGTVETISTDSAKTLMRSAGRFTLKWDVTKQRAGPLTDPVAGKVRAASLPFIVYGADILIEGVGWVELTCQVRRFRRRDQGSSFSPERDLTKDSNLNDALPEVEIFSPNGKFIGIRKPMNAWLIGGPKKKPQHAQRARPRMTISLKRRQEGGRRGSS</sequence>
<protein>
    <submittedName>
        <fullName evidence="3">Uncharacterized protein</fullName>
    </submittedName>
</protein>
<dbReference type="PANTHER" id="PTHR46434">
    <property type="entry name" value="GENETIC INTERACTOR OF PROHIBITINS 3, MITOCHONDRIAL"/>
    <property type="match status" value="1"/>
</dbReference>
<dbReference type="GeneID" id="54360232"/>
<dbReference type="PANTHER" id="PTHR46434:SF1">
    <property type="entry name" value="GENETIC INTERACTOR OF PROHIBITINS 3, MITOCHONDRIAL"/>
    <property type="match status" value="1"/>
</dbReference>
<feature type="compositionally biased region" description="Polar residues" evidence="1">
    <location>
        <begin position="342"/>
        <end position="352"/>
    </location>
</feature>
<dbReference type="RefSeq" id="XP_033463317.1">
    <property type="nucleotide sequence ID" value="XM_033602432.1"/>
</dbReference>
<gene>
    <name evidence="3" type="ORF">K489DRAFT_350745</name>
</gene>
<dbReference type="AlphaFoldDB" id="A0A6J3ME40"/>
<accession>A0A6J3ME40</accession>
<dbReference type="SUPFAM" id="SSF52540">
    <property type="entry name" value="P-loop containing nucleoside triphosphate hydrolases"/>
    <property type="match status" value="1"/>
</dbReference>
<keyword evidence="2" id="KW-1185">Reference proteome</keyword>
<reference evidence="3" key="1">
    <citation type="submission" date="2020-01" db="EMBL/GenBank/DDBJ databases">
        <authorList>
            <consortium name="DOE Joint Genome Institute"/>
            <person name="Haridas S."/>
            <person name="Albert R."/>
            <person name="Binder M."/>
            <person name="Bloem J."/>
            <person name="Labutti K."/>
            <person name="Salamov A."/>
            <person name="Andreopoulos B."/>
            <person name="Baker S.E."/>
            <person name="Barry K."/>
            <person name="Bills G."/>
            <person name="Bluhm B.H."/>
            <person name="Cannon C."/>
            <person name="Castanera R."/>
            <person name="Culley D.E."/>
            <person name="Daum C."/>
            <person name="Ezra D."/>
            <person name="Gonzalez J.B."/>
            <person name="Henrissat B."/>
            <person name="Kuo A."/>
            <person name="Liang C."/>
            <person name="Lipzen A."/>
            <person name="Lutzoni F."/>
            <person name="Magnuson J."/>
            <person name="Mondo S."/>
            <person name="Nolan M."/>
            <person name="Ohm R."/>
            <person name="Pangilinan J."/>
            <person name="Park H.-J."/>
            <person name="Ramirez L."/>
            <person name="Alfaro M."/>
            <person name="Sun H."/>
            <person name="Tritt A."/>
            <person name="Yoshinaga Y."/>
            <person name="Zwiers L.-H."/>
            <person name="Turgeon B.G."/>
            <person name="Goodwin S.B."/>
            <person name="Spatafora J.W."/>
            <person name="Crous P.W."/>
            <person name="Grigoriev I.V."/>
        </authorList>
    </citation>
    <scope>NUCLEOTIDE SEQUENCE</scope>
    <source>
        <strain evidence="3">CBS 342.82</strain>
    </source>
</reference>
<dbReference type="GO" id="GO:0005739">
    <property type="term" value="C:mitochondrion"/>
    <property type="evidence" value="ECO:0007669"/>
    <property type="project" value="TreeGrafter"/>
</dbReference>
<organism evidence="3">
    <name type="scientific">Dissoconium aciculare CBS 342.82</name>
    <dbReference type="NCBI Taxonomy" id="1314786"/>
    <lineage>
        <taxon>Eukaryota</taxon>
        <taxon>Fungi</taxon>
        <taxon>Dikarya</taxon>
        <taxon>Ascomycota</taxon>
        <taxon>Pezizomycotina</taxon>
        <taxon>Dothideomycetes</taxon>
        <taxon>Dothideomycetidae</taxon>
        <taxon>Mycosphaerellales</taxon>
        <taxon>Dissoconiaceae</taxon>
        <taxon>Dissoconium</taxon>
    </lineage>
</organism>
<evidence type="ECO:0000256" key="1">
    <source>
        <dbReference type="SAM" id="MobiDB-lite"/>
    </source>
</evidence>
<feature type="compositionally biased region" description="Basic and acidic residues" evidence="1">
    <location>
        <begin position="648"/>
        <end position="658"/>
    </location>
</feature>
<dbReference type="Proteomes" id="UP000504637">
    <property type="component" value="Unplaced"/>
</dbReference>
<feature type="compositionally biased region" description="Basic residues" evidence="1">
    <location>
        <begin position="628"/>
        <end position="640"/>
    </location>
</feature>
<feature type="region of interest" description="Disordered" evidence="1">
    <location>
        <begin position="327"/>
        <end position="360"/>
    </location>
</feature>
<dbReference type="InterPro" id="IPR050896">
    <property type="entry name" value="Mito_lipid_metab_GTPase"/>
</dbReference>
<evidence type="ECO:0000313" key="3">
    <source>
        <dbReference type="RefSeq" id="XP_033463317.1"/>
    </source>
</evidence>
<dbReference type="InterPro" id="IPR027417">
    <property type="entry name" value="P-loop_NTPase"/>
</dbReference>
<name>A0A6J3ME40_9PEZI</name>
<proteinExistence type="predicted"/>
<reference evidence="3" key="3">
    <citation type="submission" date="2025-08" db="UniProtKB">
        <authorList>
            <consortium name="RefSeq"/>
        </authorList>
    </citation>
    <scope>IDENTIFICATION</scope>
    <source>
        <strain evidence="3">CBS 342.82</strain>
    </source>
</reference>